<accession>A0A2T0GXM3</accession>
<sequence>MLPILKTDPRRGSHSTPPKHRRIQGADMLQATVLHQPTLRRPPALPEGNRQSPTSSSGTGSRQLNTAPREPTEPGQESGVPEQTPENWNHVHQAQNGDSQAFGKLYDQYAHLVYRYVLLRVSDHCLAEDITSETFARALRRIASVSYQGRDVAAWFITIAKNLLLDHIKSSRNRLEIPLADPVESHRDGPQHNGPEQQVLAEAAHAELLDCVRRLNPDQRECIRLRFLQGLSVTETAERMHRNEGAVKALQHRAVRRLAQLLPDDPR</sequence>
<dbReference type="EMBL" id="PVSR01000008">
    <property type="protein sequence ID" value="PRW63858.1"/>
    <property type="molecule type" value="Genomic_DNA"/>
</dbReference>
<dbReference type="SUPFAM" id="SSF88946">
    <property type="entry name" value="Sigma2 domain of RNA polymerase sigma factors"/>
    <property type="match status" value="1"/>
</dbReference>
<evidence type="ECO:0000256" key="1">
    <source>
        <dbReference type="ARBA" id="ARBA00010641"/>
    </source>
</evidence>
<evidence type="ECO:0000313" key="9">
    <source>
        <dbReference type="Proteomes" id="UP000239352"/>
    </source>
</evidence>
<organism evidence="8 9">
    <name type="scientific">Actinopolyspora mortivallis</name>
    <dbReference type="NCBI Taxonomy" id="33906"/>
    <lineage>
        <taxon>Bacteria</taxon>
        <taxon>Bacillati</taxon>
        <taxon>Actinomycetota</taxon>
        <taxon>Actinomycetes</taxon>
        <taxon>Actinopolysporales</taxon>
        <taxon>Actinopolysporaceae</taxon>
        <taxon>Actinopolyspora</taxon>
    </lineage>
</organism>
<dbReference type="PANTHER" id="PTHR43133">
    <property type="entry name" value="RNA POLYMERASE ECF-TYPE SIGMA FACTO"/>
    <property type="match status" value="1"/>
</dbReference>
<dbReference type="GO" id="GO:0016987">
    <property type="term" value="F:sigma factor activity"/>
    <property type="evidence" value="ECO:0007669"/>
    <property type="project" value="UniProtKB-KW"/>
</dbReference>
<reference evidence="8 9" key="1">
    <citation type="submission" date="2018-03" db="EMBL/GenBank/DDBJ databases">
        <title>Actinopolyspora mortivallis from Sahara, screening for active biomolecules.</title>
        <authorList>
            <person name="Selama O."/>
            <person name="Wellington E.M.H."/>
            <person name="Hacene H."/>
        </authorList>
    </citation>
    <scope>NUCLEOTIDE SEQUENCE [LARGE SCALE GENOMIC DNA]</scope>
    <source>
        <strain evidence="8 9">M5A</strain>
    </source>
</reference>
<protein>
    <submittedName>
        <fullName evidence="8">RNA polymerase subunit sigma-70</fullName>
    </submittedName>
</protein>
<dbReference type="InterPro" id="IPR039425">
    <property type="entry name" value="RNA_pol_sigma-70-like"/>
</dbReference>
<evidence type="ECO:0000259" key="7">
    <source>
        <dbReference type="Pfam" id="PF08281"/>
    </source>
</evidence>
<keyword evidence="4" id="KW-0804">Transcription</keyword>
<evidence type="ECO:0000256" key="2">
    <source>
        <dbReference type="ARBA" id="ARBA00023015"/>
    </source>
</evidence>
<evidence type="ECO:0000259" key="6">
    <source>
        <dbReference type="Pfam" id="PF04542"/>
    </source>
</evidence>
<feature type="region of interest" description="Disordered" evidence="5">
    <location>
        <begin position="1"/>
        <end position="86"/>
    </location>
</feature>
<dbReference type="InterPro" id="IPR013325">
    <property type="entry name" value="RNA_pol_sigma_r2"/>
</dbReference>
<gene>
    <name evidence="8" type="ORF">CEP50_07715</name>
</gene>
<dbReference type="CDD" id="cd06171">
    <property type="entry name" value="Sigma70_r4"/>
    <property type="match status" value="1"/>
</dbReference>
<keyword evidence="2" id="KW-0805">Transcription regulation</keyword>
<dbReference type="Gene3D" id="1.10.10.10">
    <property type="entry name" value="Winged helix-like DNA-binding domain superfamily/Winged helix DNA-binding domain"/>
    <property type="match status" value="1"/>
</dbReference>
<dbReference type="InterPro" id="IPR007627">
    <property type="entry name" value="RNA_pol_sigma70_r2"/>
</dbReference>
<dbReference type="STRING" id="1050202.GCA_000384035_00085"/>
<feature type="domain" description="RNA polymerase sigma-70 region 2" evidence="6">
    <location>
        <begin position="105"/>
        <end position="172"/>
    </location>
</feature>
<feature type="compositionally biased region" description="Polar residues" evidence="5">
    <location>
        <begin position="49"/>
        <end position="66"/>
    </location>
</feature>
<dbReference type="NCBIfam" id="TIGR02937">
    <property type="entry name" value="sigma70-ECF"/>
    <property type="match status" value="1"/>
</dbReference>
<dbReference type="Pfam" id="PF04542">
    <property type="entry name" value="Sigma70_r2"/>
    <property type="match status" value="1"/>
</dbReference>
<keyword evidence="3" id="KW-0731">Sigma factor</keyword>
<dbReference type="InterPro" id="IPR036388">
    <property type="entry name" value="WH-like_DNA-bd_sf"/>
</dbReference>
<dbReference type="SUPFAM" id="SSF88659">
    <property type="entry name" value="Sigma3 and sigma4 domains of RNA polymerase sigma factors"/>
    <property type="match status" value="1"/>
</dbReference>
<dbReference type="GO" id="GO:0006352">
    <property type="term" value="P:DNA-templated transcription initiation"/>
    <property type="evidence" value="ECO:0007669"/>
    <property type="project" value="InterPro"/>
</dbReference>
<dbReference type="Gene3D" id="1.10.1740.10">
    <property type="match status" value="1"/>
</dbReference>
<evidence type="ECO:0000256" key="3">
    <source>
        <dbReference type="ARBA" id="ARBA00023082"/>
    </source>
</evidence>
<dbReference type="InParanoid" id="A0A2T0GXM3"/>
<dbReference type="InterPro" id="IPR013249">
    <property type="entry name" value="RNA_pol_sigma70_r4_t2"/>
</dbReference>
<comment type="caution">
    <text evidence="8">The sequence shown here is derived from an EMBL/GenBank/DDBJ whole genome shotgun (WGS) entry which is preliminary data.</text>
</comment>
<dbReference type="InterPro" id="IPR014284">
    <property type="entry name" value="RNA_pol_sigma-70_dom"/>
</dbReference>
<feature type="domain" description="RNA polymerase sigma factor 70 region 4 type 2" evidence="7">
    <location>
        <begin position="206"/>
        <end position="258"/>
    </location>
</feature>
<comment type="similarity">
    <text evidence="1">Belongs to the sigma-70 factor family. ECF subfamily.</text>
</comment>
<evidence type="ECO:0000256" key="5">
    <source>
        <dbReference type="SAM" id="MobiDB-lite"/>
    </source>
</evidence>
<dbReference type="PANTHER" id="PTHR43133:SF57">
    <property type="entry name" value="RNA POLYMERASE SIGMA-70 FACTOR"/>
    <property type="match status" value="1"/>
</dbReference>
<keyword evidence="9" id="KW-1185">Reference proteome</keyword>
<dbReference type="InterPro" id="IPR013324">
    <property type="entry name" value="RNA_pol_sigma_r3/r4-like"/>
</dbReference>
<dbReference type="Proteomes" id="UP000239352">
    <property type="component" value="Unassembled WGS sequence"/>
</dbReference>
<dbReference type="AlphaFoldDB" id="A0A2T0GXM3"/>
<dbReference type="GO" id="GO:0003677">
    <property type="term" value="F:DNA binding"/>
    <property type="evidence" value="ECO:0007669"/>
    <property type="project" value="InterPro"/>
</dbReference>
<proteinExistence type="inferred from homology"/>
<evidence type="ECO:0000313" key="8">
    <source>
        <dbReference type="EMBL" id="PRW63858.1"/>
    </source>
</evidence>
<dbReference type="Pfam" id="PF08281">
    <property type="entry name" value="Sigma70_r4_2"/>
    <property type="match status" value="1"/>
</dbReference>
<evidence type="ECO:0000256" key="4">
    <source>
        <dbReference type="ARBA" id="ARBA00023163"/>
    </source>
</evidence>
<name>A0A2T0GXM3_ACTMO</name>